<dbReference type="SMART" id="SM00831">
    <property type="entry name" value="Cation_ATPase_N"/>
    <property type="match status" value="1"/>
</dbReference>
<evidence type="ECO:0000313" key="3">
    <source>
        <dbReference type="Proteomes" id="UP000193411"/>
    </source>
</evidence>
<dbReference type="Gene3D" id="2.70.150.10">
    <property type="entry name" value="Calcium-transporting ATPase, cytoplasmic transduction domain A"/>
    <property type="match status" value="1"/>
</dbReference>
<protein>
    <recommendedName>
        <fullName evidence="1">Cation-transporting P-type ATPase N-terminal domain-containing protein</fullName>
    </recommendedName>
</protein>
<keyword evidence="3" id="KW-1185">Reference proteome</keyword>
<comment type="caution">
    <text evidence="2">The sequence shown here is derived from an EMBL/GenBank/DDBJ whole genome shotgun (WGS) entry which is preliminary data.</text>
</comment>
<feature type="domain" description="Cation-transporting P-type ATPase N-terminal" evidence="1">
    <location>
        <begin position="69"/>
        <end position="143"/>
    </location>
</feature>
<dbReference type="STRING" id="765915.A0A1Y2I4K5"/>
<dbReference type="Pfam" id="PF00690">
    <property type="entry name" value="Cation_ATPase_N"/>
    <property type="match status" value="1"/>
</dbReference>
<organism evidence="2 3">
    <name type="scientific">Catenaria anguillulae PL171</name>
    <dbReference type="NCBI Taxonomy" id="765915"/>
    <lineage>
        <taxon>Eukaryota</taxon>
        <taxon>Fungi</taxon>
        <taxon>Fungi incertae sedis</taxon>
        <taxon>Blastocladiomycota</taxon>
        <taxon>Blastocladiomycetes</taxon>
        <taxon>Blastocladiales</taxon>
        <taxon>Catenariaceae</taxon>
        <taxon>Catenaria</taxon>
    </lineage>
</organism>
<sequence length="193" mass="21197">MRPINRLQCASARHPPTLGCLWPNPSSTTRHDPHHRLDTINTAISMPFWNLAVGAKKVKTNDDSAPVPEYYRFDIAQLTSNLGTDLTRGLTNEEAANRLAQHGPNSMGENSGPSALKVLANSVFNSMNAVLFVAFLIAAVAQDPVKSTVLMVIIATNSYLSFVKSTSRSRPWKRSENCLPTRQPWSLERTGAP</sequence>
<dbReference type="InterPro" id="IPR004014">
    <property type="entry name" value="ATPase_P-typ_cation-transptr_N"/>
</dbReference>
<accession>A0A1Y2I4K5</accession>
<proteinExistence type="predicted"/>
<dbReference type="Proteomes" id="UP000193411">
    <property type="component" value="Unassembled WGS sequence"/>
</dbReference>
<reference evidence="2 3" key="1">
    <citation type="submission" date="2016-07" db="EMBL/GenBank/DDBJ databases">
        <title>Pervasive Adenine N6-methylation of Active Genes in Fungi.</title>
        <authorList>
            <consortium name="DOE Joint Genome Institute"/>
            <person name="Mondo S.J."/>
            <person name="Dannebaum R.O."/>
            <person name="Kuo R.C."/>
            <person name="Labutti K."/>
            <person name="Haridas S."/>
            <person name="Kuo A."/>
            <person name="Salamov A."/>
            <person name="Ahrendt S.R."/>
            <person name="Lipzen A."/>
            <person name="Sullivan W."/>
            <person name="Andreopoulos W.B."/>
            <person name="Clum A."/>
            <person name="Lindquist E."/>
            <person name="Daum C."/>
            <person name="Ramamoorthy G.K."/>
            <person name="Gryganskyi A."/>
            <person name="Culley D."/>
            <person name="Magnuson J.K."/>
            <person name="James T.Y."/>
            <person name="O'Malley M.A."/>
            <person name="Stajich J.E."/>
            <person name="Spatafora J.W."/>
            <person name="Visel A."/>
            <person name="Grigoriev I.V."/>
        </authorList>
    </citation>
    <scope>NUCLEOTIDE SEQUENCE [LARGE SCALE GENOMIC DNA]</scope>
    <source>
        <strain evidence="2 3">PL171</strain>
    </source>
</reference>
<dbReference type="EMBL" id="MCFL01000002">
    <property type="protein sequence ID" value="ORZ40933.1"/>
    <property type="molecule type" value="Genomic_DNA"/>
</dbReference>
<gene>
    <name evidence="2" type="ORF">BCR44DRAFT_1102894</name>
</gene>
<dbReference type="Gene3D" id="1.20.1110.10">
    <property type="entry name" value="Calcium-transporting ATPase, transmembrane domain"/>
    <property type="match status" value="1"/>
</dbReference>
<dbReference type="InterPro" id="IPR023298">
    <property type="entry name" value="ATPase_P-typ_TM_dom_sf"/>
</dbReference>
<dbReference type="SUPFAM" id="SSF81665">
    <property type="entry name" value="Calcium ATPase, transmembrane domain M"/>
    <property type="match status" value="1"/>
</dbReference>
<evidence type="ECO:0000313" key="2">
    <source>
        <dbReference type="EMBL" id="ORZ40933.1"/>
    </source>
</evidence>
<evidence type="ECO:0000259" key="1">
    <source>
        <dbReference type="SMART" id="SM00831"/>
    </source>
</evidence>
<dbReference type="AlphaFoldDB" id="A0A1Y2I4K5"/>
<name>A0A1Y2I4K5_9FUNG</name>